<dbReference type="PROSITE" id="PS50042">
    <property type="entry name" value="CNMP_BINDING_3"/>
    <property type="match status" value="1"/>
</dbReference>
<dbReference type="InterPro" id="IPR018490">
    <property type="entry name" value="cNMP-bd_dom_sf"/>
</dbReference>
<dbReference type="PANTHER" id="PTHR24567">
    <property type="entry name" value="CRP FAMILY TRANSCRIPTIONAL REGULATORY PROTEIN"/>
    <property type="match status" value="1"/>
</dbReference>
<gene>
    <name evidence="2" type="ORF">FJU08_05830</name>
</gene>
<dbReference type="GO" id="GO:0005829">
    <property type="term" value="C:cytosol"/>
    <property type="evidence" value="ECO:0007669"/>
    <property type="project" value="TreeGrafter"/>
</dbReference>
<protein>
    <submittedName>
        <fullName evidence="2">Cyclic nucleotide-binding domain-containing protein</fullName>
    </submittedName>
</protein>
<dbReference type="RefSeq" id="WP_141148019.1">
    <property type="nucleotide sequence ID" value="NZ_VHLG01000002.1"/>
</dbReference>
<sequence>MALSRDIEVLRRTDLFSGFTGDQLLLVAFTARQIRLEPGEVLLRENDISEGAYVVAEGKLSLEAGGSSCGIAGPGSVLAEVALVSPIAHRLTAMADLRSEIFFIGREAFIKLVGEYPDIGEAMDRRLRQGFAEMVSALDSVRTRLSDF</sequence>
<dbReference type="OrthoDB" id="9807547at2"/>
<comment type="caution">
    <text evidence="2">The sequence shown here is derived from an EMBL/GenBank/DDBJ whole genome shotgun (WGS) entry which is preliminary data.</text>
</comment>
<keyword evidence="3" id="KW-1185">Reference proteome</keyword>
<dbReference type="CDD" id="cd00038">
    <property type="entry name" value="CAP_ED"/>
    <property type="match status" value="1"/>
</dbReference>
<dbReference type="InterPro" id="IPR000595">
    <property type="entry name" value="cNMP-bd_dom"/>
</dbReference>
<evidence type="ECO:0000313" key="3">
    <source>
        <dbReference type="Proteomes" id="UP000318801"/>
    </source>
</evidence>
<name>A0A506UGU1_9HYPH</name>
<reference evidence="2 3" key="1">
    <citation type="submission" date="2019-06" db="EMBL/GenBank/DDBJ databases">
        <authorList>
            <person name="Li M."/>
        </authorList>
    </citation>
    <scope>NUCLEOTIDE SEQUENCE [LARGE SCALE GENOMIC DNA]</scope>
    <source>
        <strain evidence="2 3">BGMRC2036</strain>
    </source>
</reference>
<evidence type="ECO:0000259" key="1">
    <source>
        <dbReference type="PROSITE" id="PS50042"/>
    </source>
</evidence>
<dbReference type="Pfam" id="PF00027">
    <property type="entry name" value="cNMP_binding"/>
    <property type="match status" value="1"/>
</dbReference>
<dbReference type="Proteomes" id="UP000318801">
    <property type="component" value="Unassembled WGS sequence"/>
</dbReference>
<dbReference type="SMART" id="SM00100">
    <property type="entry name" value="cNMP"/>
    <property type="match status" value="1"/>
</dbReference>
<accession>A0A506UGU1</accession>
<dbReference type="GO" id="GO:0003700">
    <property type="term" value="F:DNA-binding transcription factor activity"/>
    <property type="evidence" value="ECO:0007669"/>
    <property type="project" value="TreeGrafter"/>
</dbReference>
<dbReference type="EMBL" id="VHLG01000002">
    <property type="protein sequence ID" value="TPW32509.1"/>
    <property type="molecule type" value="Genomic_DNA"/>
</dbReference>
<dbReference type="Gene3D" id="2.60.120.10">
    <property type="entry name" value="Jelly Rolls"/>
    <property type="match status" value="1"/>
</dbReference>
<dbReference type="PANTHER" id="PTHR24567:SF68">
    <property type="entry name" value="DNA-BINDING TRANSCRIPTIONAL DUAL REGULATOR CRP"/>
    <property type="match status" value="1"/>
</dbReference>
<evidence type="ECO:0000313" key="2">
    <source>
        <dbReference type="EMBL" id="TPW32509.1"/>
    </source>
</evidence>
<dbReference type="SUPFAM" id="SSF51206">
    <property type="entry name" value="cAMP-binding domain-like"/>
    <property type="match status" value="1"/>
</dbReference>
<feature type="domain" description="Cyclic nucleotide-binding" evidence="1">
    <location>
        <begin position="15"/>
        <end position="130"/>
    </location>
</feature>
<dbReference type="AlphaFoldDB" id="A0A506UGU1"/>
<proteinExistence type="predicted"/>
<organism evidence="2 3">
    <name type="scientific">Martelella alba</name>
    <dbReference type="NCBI Taxonomy" id="2590451"/>
    <lineage>
        <taxon>Bacteria</taxon>
        <taxon>Pseudomonadati</taxon>
        <taxon>Pseudomonadota</taxon>
        <taxon>Alphaproteobacteria</taxon>
        <taxon>Hyphomicrobiales</taxon>
        <taxon>Aurantimonadaceae</taxon>
        <taxon>Martelella</taxon>
    </lineage>
</organism>
<dbReference type="InterPro" id="IPR050397">
    <property type="entry name" value="Env_Response_Regulators"/>
</dbReference>
<dbReference type="InterPro" id="IPR014710">
    <property type="entry name" value="RmlC-like_jellyroll"/>
</dbReference>